<proteinExistence type="predicted"/>
<feature type="transmembrane region" description="Helical" evidence="1">
    <location>
        <begin position="74"/>
        <end position="91"/>
    </location>
</feature>
<sequence>MLVWTVTIILILMAILGWLFLKRDPEKYIHEKASPINFFFKFGRIYHHFFKFGIIVLFMVIIFSLYRFLLNTNFVFSLTSAIAASVVLSGGKELLDKAITLDDVLVSIFSTAAGSGFIILLF</sequence>
<dbReference type="AlphaFoldDB" id="A0A1G2ECP5"/>
<evidence type="ECO:0000256" key="1">
    <source>
        <dbReference type="SAM" id="Phobius"/>
    </source>
</evidence>
<keyword evidence="1" id="KW-0472">Membrane</keyword>
<protein>
    <submittedName>
        <fullName evidence="2">Uncharacterized protein</fullName>
    </submittedName>
</protein>
<feature type="transmembrane region" description="Helical" evidence="1">
    <location>
        <begin position="6"/>
        <end position="21"/>
    </location>
</feature>
<dbReference type="EMBL" id="MHMG01000012">
    <property type="protein sequence ID" value="OGZ23644.1"/>
    <property type="molecule type" value="Genomic_DNA"/>
</dbReference>
<reference evidence="2 3" key="1">
    <citation type="journal article" date="2016" name="Nat. Commun.">
        <title>Thousands of microbial genomes shed light on interconnected biogeochemical processes in an aquifer system.</title>
        <authorList>
            <person name="Anantharaman K."/>
            <person name="Brown C.T."/>
            <person name="Hug L.A."/>
            <person name="Sharon I."/>
            <person name="Castelle C.J."/>
            <person name="Probst A.J."/>
            <person name="Thomas B.C."/>
            <person name="Singh A."/>
            <person name="Wilkins M.J."/>
            <person name="Karaoz U."/>
            <person name="Brodie E.L."/>
            <person name="Williams K.H."/>
            <person name="Hubbard S.S."/>
            <person name="Banfield J.F."/>
        </authorList>
    </citation>
    <scope>NUCLEOTIDE SEQUENCE [LARGE SCALE GENOMIC DNA]</scope>
</reference>
<dbReference type="Proteomes" id="UP000176406">
    <property type="component" value="Unassembled WGS sequence"/>
</dbReference>
<feature type="transmembrane region" description="Helical" evidence="1">
    <location>
        <begin position="49"/>
        <end position="68"/>
    </location>
</feature>
<name>A0A1G2ECP5_9BACT</name>
<accession>A0A1G2ECP5</accession>
<feature type="transmembrane region" description="Helical" evidence="1">
    <location>
        <begin position="103"/>
        <end position="121"/>
    </location>
</feature>
<evidence type="ECO:0000313" key="3">
    <source>
        <dbReference type="Proteomes" id="UP000176406"/>
    </source>
</evidence>
<comment type="caution">
    <text evidence="2">The sequence shown here is derived from an EMBL/GenBank/DDBJ whole genome shotgun (WGS) entry which is preliminary data.</text>
</comment>
<evidence type="ECO:0000313" key="2">
    <source>
        <dbReference type="EMBL" id="OGZ23644.1"/>
    </source>
</evidence>
<organism evidence="2 3">
    <name type="scientific">Candidatus Nealsonbacteria bacterium RIFCSPLOWO2_01_FULL_41_9</name>
    <dbReference type="NCBI Taxonomy" id="1801671"/>
    <lineage>
        <taxon>Bacteria</taxon>
        <taxon>Candidatus Nealsoniibacteriota</taxon>
    </lineage>
</organism>
<keyword evidence="1" id="KW-0812">Transmembrane</keyword>
<keyword evidence="1" id="KW-1133">Transmembrane helix</keyword>
<gene>
    <name evidence="2" type="ORF">A3A08_02140</name>
</gene>